<dbReference type="AlphaFoldDB" id="A0AAF0RDN1"/>
<feature type="domain" description="RNase H type-1" evidence="1">
    <location>
        <begin position="6"/>
        <end position="71"/>
    </location>
</feature>
<evidence type="ECO:0000313" key="2">
    <source>
        <dbReference type="EMBL" id="WMV36724.1"/>
    </source>
</evidence>
<dbReference type="InterPro" id="IPR053151">
    <property type="entry name" value="RNase_H-like"/>
</dbReference>
<dbReference type="Gene3D" id="3.30.420.10">
    <property type="entry name" value="Ribonuclease H-like superfamily/Ribonuclease H"/>
    <property type="match status" value="1"/>
</dbReference>
<dbReference type="InterPro" id="IPR044730">
    <property type="entry name" value="RNase_H-like_dom_plant"/>
</dbReference>
<gene>
    <name evidence="2" type="ORF">MTR67_030109</name>
</gene>
<dbReference type="InterPro" id="IPR002156">
    <property type="entry name" value="RNaseH_domain"/>
</dbReference>
<dbReference type="InterPro" id="IPR036397">
    <property type="entry name" value="RNaseH_sf"/>
</dbReference>
<dbReference type="GO" id="GO:0004523">
    <property type="term" value="F:RNA-DNA hybrid ribonuclease activity"/>
    <property type="evidence" value="ECO:0007669"/>
    <property type="project" value="InterPro"/>
</dbReference>
<name>A0AAF0RDN1_SOLVR</name>
<dbReference type="Proteomes" id="UP001234989">
    <property type="component" value="Chromosome 7"/>
</dbReference>
<dbReference type="GO" id="GO:0003676">
    <property type="term" value="F:nucleic acid binding"/>
    <property type="evidence" value="ECO:0007669"/>
    <property type="project" value="InterPro"/>
</dbReference>
<dbReference type="EMBL" id="CP133618">
    <property type="protein sequence ID" value="WMV36724.1"/>
    <property type="molecule type" value="Genomic_DNA"/>
</dbReference>
<keyword evidence="3" id="KW-1185">Reference proteome</keyword>
<evidence type="ECO:0000313" key="3">
    <source>
        <dbReference type="Proteomes" id="UP001234989"/>
    </source>
</evidence>
<accession>A0AAF0RDN1</accession>
<dbReference type="CDD" id="cd06222">
    <property type="entry name" value="RNase_H_like"/>
    <property type="match status" value="1"/>
</dbReference>
<sequence length="106" mass="11609">MVAILNTDGSCVNDRCGGSGIARNILGQVIMAFTKKLGEGTNNWAEAMPILHGTKLCIQRGVNMIIGETNSILTGYSFRIKFHLTRMQDVKSSSQTINLIFFITLT</sequence>
<dbReference type="InterPro" id="IPR012337">
    <property type="entry name" value="RNaseH-like_sf"/>
</dbReference>
<dbReference type="PANTHER" id="PTHR47723:SF19">
    <property type="entry name" value="POLYNUCLEOTIDYL TRANSFERASE, RIBONUCLEASE H-LIKE SUPERFAMILY PROTEIN"/>
    <property type="match status" value="1"/>
</dbReference>
<dbReference type="Pfam" id="PF13456">
    <property type="entry name" value="RVT_3"/>
    <property type="match status" value="1"/>
</dbReference>
<dbReference type="SUPFAM" id="SSF53098">
    <property type="entry name" value="Ribonuclease H-like"/>
    <property type="match status" value="1"/>
</dbReference>
<protein>
    <recommendedName>
        <fullName evidence="1">RNase H type-1 domain-containing protein</fullName>
    </recommendedName>
</protein>
<evidence type="ECO:0000259" key="1">
    <source>
        <dbReference type="Pfam" id="PF13456"/>
    </source>
</evidence>
<dbReference type="PANTHER" id="PTHR47723">
    <property type="entry name" value="OS05G0353850 PROTEIN"/>
    <property type="match status" value="1"/>
</dbReference>
<proteinExistence type="predicted"/>
<organism evidence="2 3">
    <name type="scientific">Solanum verrucosum</name>
    <dbReference type="NCBI Taxonomy" id="315347"/>
    <lineage>
        <taxon>Eukaryota</taxon>
        <taxon>Viridiplantae</taxon>
        <taxon>Streptophyta</taxon>
        <taxon>Embryophyta</taxon>
        <taxon>Tracheophyta</taxon>
        <taxon>Spermatophyta</taxon>
        <taxon>Magnoliopsida</taxon>
        <taxon>eudicotyledons</taxon>
        <taxon>Gunneridae</taxon>
        <taxon>Pentapetalae</taxon>
        <taxon>asterids</taxon>
        <taxon>lamiids</taxon>
        <taxon>Solanales</taxon>
        <taxon>Solanaceae</taxon>
        <taxon>Solanoideae</taxon>
        <taxon>Solaneae</taxon>
        <taxon>Solanum</taxon>
    </lineage>
</organism>
<reference evidence="2" key="1">
    <citation type="submission" date="2023-08" db="EMBL/GenBank/DDBJ databases">
        <title>A de novo genome assembly of Solanum verrucosum Schlechtendal, a Mexican diploid species geographically isolated from the other diploid A-genome species in potato relatives.</title>
        <authorList>
            <person name="Hosaka K."/>
        </authorList>
    </citation>
    <scope>NUCLEOTIDE SEQUENCE</scope>
    <source>
        <tissue evidence="2">Young leaves</tissue>
    </source>
</reference>